<protein>
    <submittedName>
        <fullName evidence="1">Uncharacterized protein</fullName>
    </submittedName>
</protein>
<organism evidence="1 2">
    <name type="scientific">Yersinia similis</name>
    <dbReference type="NCBI Taxonomy" id="367190"/>
    <lineage>
        <taxon>Bacteria</taxon>
        <taxon>Pseudomonadati</taxon>
        <taxon>Pseudomonadota</taxon>
        <taxon>Gammaproteobacteria</taxon>
        <taxon>Enterobacterales</taxon>
        <taxon>Yersiniaceae</taxon>
        <taxon>Yersinia</taxon>
    </lineage>
</organism>
<proteinExistence type="predicted"/>
<dbReference type="EMBL" id="CQBK01000022">
    <property type="protein sequence ID" value="CNI29813.1"/>
    <property type="molecule type" value="Genomic_DNA"/>
</dbReference>
<evidence type="ECO:0000313" key="2">
    <source>
        <dbReference type="Proteomes" id="UP000038204"/>
    </source>
</evidence>
<accession>A0A0T9QUV4</accession>
<dbReference type="Proteomes" id="UP000038204">
    <property type="component" value="Unassembled WGS sequence"/>
</dbReference>
<reference evidence="1 2" key="1">
    <citation type="submission" date="2015-03" db="EMBL/GenBank/DDBJ databases">
        <authorList>
            <person name="Murphy D."/>
        </authorList>
    </citation>
    <scope>NUCLEOTIDE SEQUENCE [LARGE SCALE GENOMIC DNA]</scope>
    <source>
        <strain evidence="1 2">Y233</strain>
    </source>
</reference>
<name>A0A0T9QUV4_9GAMM</name>
<sequence length="40" mass="4607">MNSMGVFTNSLQLRLASYFISKNDNKLPSLIIYIDLLYIP</sequence>
<evidence type="ECO:0000313" key="1">
    <source>
        <dbReference type="EMBL" id="CNI29813.1"/>
    </source>
</evidence>
<gene>
    <name evidence="1" type="ORF">ERS008667_02986</name>
</gene>
<dbReference type="AlphaFoldDB" id="A0A0T9QUV4"/>